<organism evidence="2">
    <name type="scientific">marine sediment metagenome</name>
    <dbReference type="NCBI Taxonomy" id="412755"/>
    <lineage>
        <taxon>unclassified sequences</taxon>
        <taxon>metagenomes</taxon>
        <taxon>ecological metagenomes</taxon>
    </lineage>
</organism>
<feature type="non-terminal residue" evidence="2">
    <location>
        <position position="1"/>
    </location>
</feature>
<protein>
    <recommendedName>
        <fullName evidence="1">Putative collagen-binding domain-containing protein</fullName>
    </recommendedName>
</protein>
<feature type="domain" description="Putative collagen-binding" evidence="1">
    <location>
        <begin position="128"/>
        <end position="203"/>
    </location>
</feature>
<dbReference type="InterPro" id="IPR024749">
    <property type="entry name" value="Collagen-bd_put"/>
</dbReference>
<evidence type="ECO:0000313" key="2">
    <source>
        <dbReference type="EMBL" id="KKK80574.1"/>
    </source>
</evidence>
<dbReference type="Pfam" id="PF12904">
    <property type="entry name" value="Collagen_bind_2"/>
    <property type="match status" value="1"/>
</dbReference>
<dbReference type="AlphaFoldDB" id="A0A0F9AQ38"/>
<accession>A0A0F9AQ38</accession>
<proteinExistence type="predicted"/>
<evidence type="ECO:0000259" key="1">
    <source>
        <dbReference type="Pfam" id="PF12904"/>
    </source>
</evidence>
<comment type="caution">
    <text evidence="2">The sequence shown here is derived from an EMBL/GenBank/DDBJ whole genome shotgun (WGS) entry which is preliminary data.</text>
</comment>
<name>A0A0F9AQ38_9ZZZZ</name>
<reference evidence="2" key="1">
    <citation type="journal article" date="2015" name="Nature">
        <title>Complex archaea that bridge the gap between prokaryotes and eukaryotes.</title>
        <authorList>
            <person name="Spang A."/>
            <person name="Saw J.H."/>
            <person name="Jorgensen S.L."/>
            <person name="Zaremba-Niedzwiedzka K."/>
            <person name="Martijn J."/>
            <person name="Lind A.E."/>
            <person name="van Eijk R."/>
            <person name="Schleper C."/>
            <person name="Guy L."/>
            <person name="Ettema T.J."/>
        </authorList>
    </citation>
    <scope>NUCLEOTIDE SEQUENCE</scope>
</reference>
<gene>
    <name evidence="2" type="ORF">LCGC14_2822140</name>
</gene>
<dbReference type="EMBL" id="LAZR01053520">
    <property type="protein sequence ID" value="KKK80574.1"/>
    <property type="molecule type" value="Genomic_DNA"/>
</dbReference>
<sequence>RLLGDPSFEATSIQGDGSRYNDWAVELRQRSAKAGRKWAIYGDEQGPPVKADLGNLDRLRKEALWGNLMGGGAGVEWYFGYQGRFGDVQSEDWTVARRLWDQTRCAVEFFQRHLPFTRMAPANKLTTAAKDYCFAQPGRVYAIYLPRGGTTKIKLPAGKYTVRWYDPRNGGKLLTGSVAEVAGGADVAIGSPPAKPGQDWVCLIRRPQP</sequence>